<proteinExistence type="predicted"/>
<dbReference type="InterPro" id="IPR014057">
    <property type="entry name" value="HI1420"/>
</dbReference>
<dbReference type="SUPFAM" id="SSF47413">
    <property type="entry name" value="lambda repressor-like DNA-binding domains"/>
    <property type="match status" value="1"/>
</dbReference>
<accession>A0A142JJ41</accession>
<dbReference type="AlphaFoldDB" id="A0A142JJ41"/>
<dbReference type="GeneID" id="29760829"/>
<dbReference type="CDD" id="cd00093">
    <property type="entry name" value="HTH_XRE"/>
    <property type="match status" value="1"/>
</dbReference>
<dbReference type="EMBL" id="CP014844">
    <property type="protein sequence ID" value="AMR78103.1"/>
    <property type="molecule type" value="Genomic_DNA"/>
</dbReference>
<dbReference type="InterPro" id="IPR010982">
    <property type="entry name" value="Lambda_DNA-bd_dom_sf"/>
</dbReference>
<keyword evidence="2" id="KW-1185">Reference proteome</keyword>
<name>A0A142JJ41_9BURK</name>
<dbReference type="GO" id="GO:0003677">
    <property type="term" value="F:DNA binding"/>
    <property type="evidence" value="ECO:0007669"/>
    <property type="project" value="InterPro"/>
</dbReference>
<dbReference type="Proteomes" id="UP000075238">
    <property type="component" value="Chromosome 1"/>
</dbReference>
<dbReference type="Pfam" id="PF21716">
    <property type="entry name" value="dnstrm_HI1420"/>
    <property type="match status" value="1"/>
</dbReference>
<dbReference type="KEGG" id="cnan:A2G96_10280"/>
<protein>
    <submittedName>
        <fullName evidence="1">Addiction module antitoxin</fullName>
    </submittedName>
</protein>
<sequence>MKEPTRPWDSAAQLRNETEIAAYLDACLAEAGDDDRFIAYALGVVARARGMTRLARETGLSRESLYRSLSGEGNPEFGTIWKVMRALGIRLHASAG</sequence>
<dbReference type="PANTHER" id="PTHR40275">
    <property type="entry name" value="SSL7038 PROTEIN"/>
    <property type="match status" value="1"/>
</dbReference>
<dbReference type="STRING" id="1796606.A2G96_10280"/>
<dbReference type="Gene3D" id="1.10.260.40">
    <property type="entry name" value="lambda repressor-like DNA-binding domains"/>
    <property type="match status" value="1"/>
</dbReference>
<dbReference type="NCBIfam" id="TIGR02684">
    <property type="entry name" value="dnstrm_HI1420"/>
    <property type="match status" value="1"/>
</dbReference>
<dbReference type="RefSeq" id="WP_012352636.1">
    <property type="nucleotide sequence ID" value="NZ_CP014844.1"/>
</dbReference>
<evidence type="ECO:0000313" key="2">
    <source>
        <dbReference type="Proteomes" id="UP000075238"/>
    </source>
</evidence>
<gene>
    <name evidence="1" type="ORF">A2G96_10280</name>
</gene>
<evidence type="ECO:0000313" key="1">
    <source>
        <dbReference type="EMBL" id="AMR78103.1"/>
    </source>
</evidence>
<dbReference type="PANTHER" id="PTHR40275:SF1">
    <property type="entry name" value="SSL7038 PROTEIN"/>
    <property type="match status" value="1"/>
</dbReference>
<reference evidence="1 2" key="1">
    <citation type="submission" date="2016-03" db="EMBL/GenBank/DDBJ databases">
        <title>Complete genome sequence of a novel chlorpyrifos degrading bacterium, Cupriavidus nantongensis sp. X1.</title>
        <authorList>
            <person name="Fang L."/>
        </authorList>
    </citation>
    <scope>NUCLEOTIDE SEQUENCE [LARGE SCALE GENOMIC DNA]</scope>
    <source>
        <strain evidence="1 2">X1</strain>
    </source>
</reference>
<dbReference type="OrthoDB" id="9798416at2"/>
<organism evidence="1 2">
    <name type="scientific">Cupriavidus nantongensis</name>
    <dbReference type="NCBI Taxonomy" id="1796606"/>
    <lineage>
        <taxon>Bacteria</taxon>
        <taxon>Pseudomonadati</taxon>
        <taxon>Pseudomonadota</taxon>
        <taxon>Betaproteobacteria</taxon>
        <taxon>Burkholderiales</taxon>
        <taxon>Burkholderiaceae</taxon>
        <taxon>Cupriavidus</taxon>
    </lineage>
</organism>
<dbReference type="InterPro" id="IPR001387">
    <property type="entry name" value="Cro/C1-type_HTH"/>
</dbReference>